<gene>
    <name evidence="3" type="ORF">CSPHI_06985</name>
</gene>
<dbReference type="EMBL" id="CP009248">
    <property type="protein sequence ID" value="APT90829.1"/>
    <property type="molecule type" value="Genomic_DNA"/>
</dbReference>
<dbReference type="STRING" id="1437874.CSPHI_06985"/>
<evidence type="ECO:0000259" key="2">
    <source>
        <dbReference type="SMART" id="SM00507"/>
    </source>
</evidence>
<dbReference type="OrthoDB" id="4419061at2"/>
<protein>
    <recommendedName>
        <fullName evidence="2">HNH nuclease domain-containing protein</fullName>
    </recommendedName>
</protein>
<dbReference type="RefSeq" id="WP_075692080.1">
    <property type="nucleotide sequence ID" value="NZ_CP009248.1"/>
</dbReference>
<dbReference type="InterPro" id="IPR003615">
    <property type="entry name" value="HNH_nuc"/>
</dbReference>
<organism evidence="3 4">
    <name type="scientific">Corynebacterium sphenisci DSM 44792</name>
    <dbReference type="NCBI Taxonomy" id="1437874"/>
    <lineage>
        <taxon>Bacteria</taxon>
        <taxon>Bacillati</taxon>
        <taxon>Actinomycetota</taxon>
        <taxon>Actinomycetes</taxon>
        <taxon>Mycobacteriales</taxon>
        <taxon>Corynebacteriaceae</taxon>
        <taxon>Corynebacterium</taxon>
    </lineage>
</organism>
<feature type="domain" description="HNH nuclease" evidence="2">
    <location>
        <begin position="358"/>
        <end position="417"/>
    </location>
</feature>
<feature type="compositionally biased region" description="Low complexity" evidence="1">
    <location>
        <begin position="539"/>
        <end position="561"/>
    </location>
</feature>
<feature type="region of interest" description="Disordered" evidence="1">
    <location>
        <begin position="1"/>
        <end position="33"/>
    </location>
</feature>
<dbReference type="KEGG" id="csph:CSPHI_06985"/>
<evidence type="ECO:0000256" key="1">
    <source>
        <dbReference type="SAM" id="MobiDB-lite"/>
    </source>
</evidence>
<evidence type="ECO:0000313" key="4">
    <source>
        <dbReference type="Proteomes" id="UP000185469"/>
    </source>
</evidence>
<feature type="region of interest" description="Disordered" evidence="1">
    <location>
        <begin position="490"/>
        <end position="582"/>
    </location>
</feature>
<reference evidence="3 4" key="1">
    <citation type="submission" date="2014-08" db="EMBL/GenBank/DDBJ databases">
        <title>Complete genome sequence of Corynebacterium sphenisci CECT 5990(T) (=DSM 44792(T)), isolated from healthy wild penguins.</title>
        <authorList>
            <person name="Ruckert C."/>
            <person name="Albersmeier A."/>
            <person name="Winkler A."/>
            <person name="Kalinowski J."/>
        </authorList>
    </citation>
    <scope>NUCLEOTIDE SEQUENCE [LARGE SCALE GENOMIC DNA]</scope>
    <source>
        <strain evidence="3 4">DSM 44792</strain>
    </source>
</reference>
<dbReference type="SMART" id="SM00507">
    <property type="entry name" value="HNHc"/>
    <property type="match status" value="1"/>
</dbReference>
<accession>A0A1L7CY71</accession>
<feature type="compositionally biased region" description="Pro residues" evidence="1">
    <location>
        <begin position="500"/>
        <end position="531"/>
    </location>
</feature>
<dbReference type="CDD" id="cd00085">
    <property type="entry name" value="HNHc"/>
    <property type="match status" value="1"/>
</dbReference>
<dbReference type="InterPro" id="IPR003870">
    <property type="entry name" value="DUF222"/>
</dbReference>
<dbReference type="Proteomes" id="UP000185469">
    <property type="component" value="Chromosome"/>
</dbReference>
<sequence>MGDDRTPTGTTGAGDHADRVAPPAATAPGAGAGGDLAALDLALDEMEYAAEVLAERLPRVPEDERRRVYRALERCRAKLAAVDVAYLTAGRTEELRFPPRVVRDLADEVHVSHGEARRRYRTARLLQGTIEEGPDGHTLPAIARMVASGEIGADAVENLHRSIARLPQAARYRVREVEKPIAWVCRNARVDELADMTGMLRFLLGVEDTAGDGARRARRSLSISRPDRHNMCALRGTITPQFAAVLRGLAADHARPGGLLPGELVEADRRTPAQRLHDAVLAAVEGGYRRGGPMRPGRGTTTVVAVMTVAELAARAGVALTDVGTTMSVTEAMERADFRDLHIGVLDLEGRPLALYRGRRCASLAQYLMLCAEEGGTVAARASAPPRYCEIHHIVPWAMGGPTNLGNLTLLDRRTHSLVDDSRTDPGRYWTVPGDGPEKAWVFPPDYVDPLRRPRANESPGAYRAPGRRIRRCRIGLAEIIGDWERARRRAREREAAGEPPGPPPEAPPPRNRVADPPAPDPGPPAHPPAFPREQLDALLGFGPRRGPAPPGADEGPAEPGGLEGPLSIGEDAVPDAPGGAG</sequence>
<evidence type="ECO:0000313" key="3">
    <source>
        <dbReference type="EMBL" id="APT90829.1"/>
    </source>
</evidence>
<name>A0A1L7CY71_9CORY</name>
<feature type="compositionally biased region" description="Low complexity" evidence="1">
    <location>
        <begin position="21"/>
        <end position="33"/>
    </location>
</feature>
<dbReference type="Pfam" id="PF02720">
    <property type="entry name" value="DUF222"/>
    <property type="match status" value="1"/>
</dbReference>
<keyword evidence="4" id="KW-1185">Reference proteome</keyword>
<proteinExistence type="predicted"/>
<dbReference type="AlphaFoldDB" id="A0A1L7CY71"/>